<dbReference type="Proteomes" id="UP000003100">
    <property type="component" value="Unassembled WGS sequence"/>
</dbReference>
<dbReference type="PANTHER" id="PTHR35526">
    <property type="entry name" value="ANTI-SIGMA-F FACTOR RSBW-RELATED"/>
    <property type="match status" value="1"/>
</dbReference>
<keyword evidence="1" id="KW-0723">Serine/threonine-protein kinase</keyword>
<evidence type="ECO:0000256" key="1">
    <source>
        <dbReference type="ARBA" id="ARBA00022527"/>
    </source>
</evidence>
<evidence type="ECO:0000313" key="3">
    <source>
        <dbReference type="EMBL" id="EEG50089.1"/>
    </source>
</evidence>
<dbReference type="eggNOG" id="COG2172">
    <property type="taxonomic scope" value="Bacteria"/>
</dbReference>
<dbReference type="PANTHER" id="PTHR35526:SF6">
    <property type="entry name" value="SLR1861 PROTEIN"/>
    <property type="match status" value="1"/>
</dbReference>
<sequence length="138" mass="15759">MREWTIPATKEAVAAVMHSLEREMEANECSEKKRRQLNIALEELMVNIVNYAYGEEHGIIRISYEFWKTEGGVCLKLICADHGKSYNPLKKKEPDVSLPAEKRKAGGLGIFMMKKLVDSIEYERVGGENQITIIKQMN</sequence>
<reference evidence="3 4" key="1">
    <citation type="submission" date="2009-01" db="EMBL/GenBank/DDBJ databases">
        <authorList>
            <person name="Fulton L."/>
            <person name="Clifton S."/>
            <person name="Fulton B."/>
            <person name="Xu J."/>
            <person name="Minx P."/>
            <person name="Pepin K.H."/>
            <person name="Johnson M."/>
            <person name="Bhonagiri V."/>
            <person name="Nash W.E."/>
            <person name="Mardis E.R."/>
            <person name="Wilson R.K."/>
        </authorList>
    </citation>
    <scope>NUCLEOTIDE SEQUENCE [LARGE SCALE GENOMIC DNA]</scope>
    <source>
        <strain evidence="4">DSM 10507 / JCM 14656 / S5a33</strain>
    </source>
</reference>
<dbReference type="RefSeq" id="WP_005946679.1">
    <property type="nucleotide sequence ID" value="NZ_CP136423.1"/>
</dbReference>
<evidence type="ECO:0000259" key="2">
    <source>
        <dbReference type="Pfam" id="PF13581"/>
    </source>
</evidence>
<dbReference type="GeneID" id="86820125"/>
<dbReference type="SUPFAM" id="SSF55874">
    <property type="entry name" value="ATPase domain of HSP90 chaperone/DNA topoisomerase II/histidine kinase"/>
    <property type="match status" value="1"/>
</dbReference>
<keyword evidence="1" id="KW-0808">Transferase</keyword>
<dbReference type="GO" id="GO:0004674">
    <property type="term" value="F:protein serine/threonine kinase activity"/>
    <property type="evidence" value="ECO:0007669"/>
    <property type="project" value="UniProtKB-KW"/>
</dbReference>
<dbReference type="InterPro" id="IPR003594">
    <property type="entry name" value="HATPase_dom"/>
</dbReference>
<keyword evidence="4" id="KW-1185">Reference proteome</keyword>
<proteinExistence type="predicted"/>
<accession>C0CJH9</accession>
<dbReference type="CDD" id="cd16936">
    <property type="entry name" value="HATPase_RsbW-like"/>
    <property type="match status" value="1"/>
</dbReference>
<name>C0CJH9_BLAHS</name>
<dbReference type="EMBL" id="ACBZ01000043">
    <property type="protein sequence ID" value="EEG50089.1"/>
    <property type="molecule type" value="Genomic_DNA"/>
</dbReference>
<dbReference type="InterPro" id="IPR036890">
    <property type="entry name" value="HATPase_C_sf"/>
</dbReference>
<dbReference type="AlphaFoldDB" id="C0CJH9"/>
<dbReference type="InterPro" id="IPR050267">
    <property type="entry name" value="Anti-sigma-factor_SerPK"/>
</dbReference>
<protein>
    <recommendedName>
        <fullName evidence="2">Histidine kinase/HSP90-like ATPase domain-containing protein</fullName>
    </recommendedName>
</protein>
<dbReference type="PATRIC" id="fig|476272.21.peg.2323"/>
<dbReference type="Gene3D" id="3.30.565.10">
    <property type="entry name" value="Histidine kinase-like ATPase, C-terminal domain"/>
    <property type="match status" value="1"/>
</dbReference>
<comment type="caution">
    <text evidence="3">The sequence shown here is derived from an EMBL/GenBank/DDBJ whole genome shotgun (WGS) entry which is preliminary data.</text>
</comment>
<reference evidence="3 4" key="2">
    <citation type="submission" date="2009-02" db="EMBL/GenBank/DDBJ databases">
        <title>Draft genome sequence of Blautia hydrogenotrophica DSM 10507 (Ruminococcus hydrogenotrophicus DSM 10507).</title>
        <authorList>
            <person name="Sudarsanam P."/>
            <person name="Ley R."/>
            <person name="Guruge J."/>
            <person name="Turnbaugh P.J."/>
            <person name="Mahowald M."/>
            <person name="Liep D."/>
            <person name="Gordon J."/>
        </authorList>
    </citation>
    <scope>NUCLEOTIDE SEQUENCE [LARGE SCALE GENOMIC DNA]</scope>
    <source>
        <strain evidence="4">DSM 10507 / JCM 14656 / S5a33</strain>
    </source>
</reference>
<organism evidence="3 4">
    <name type="scientific">Blautia hydrogenotrophica (strain DSM 10507 / JCM 14656 / S5a33)</name>
    <name type="common">Ruminococcus hydrogenotrophicus</name>
    <dbReference type="NCBI Taxonomy" id="476272"/>
    <lineage>
        <taxon>Bacteria</taxon>
        <taxon>Bacillati</taxon>
        <taxon>Bacillota</taxon>
        <taxon>Clostridia</taxon>
        <taxon>Lachnospirales</taxon>
        <taxon>Lachnospiraceae</taxon>
        <taxon>Blautia</taxon>
    </lineage>
</organism>
<dbReference type="HOGENOM" id="CLU_090336_24_2_9"/>
<evidence type="ECO:0000313" key="4">
    <source>
        <dbReference type="Proteomes" id="UP000003100"/>
    </source>
</evidence>
<gene>
    <name evidence="3" type="ORF">RUMHYD_00977</name>
</gene>
<dbReference type="Pfam" id="PF13581">
    <property type="entry name" value="HATPase_c_2"/>
    <property type="match status" value="1"/>
</dbReference>
<feature type="domain" description="Histidine kinase/HSP90-like ATPase" evidence="2">
    <location>
        <begin position="6"/>
        <end position="135"/>
    </location>
</feature>
<keyword evidence="1" id="KW-0418">Kinase</keyword>